<evidence type="ECO:0000256" key="1">
    <source>
        <dbReference type="ARBA" id="ARBA00022729"/>
    </source>
</evidence>
<dbReference type="InterPro" id="IPR004843">
    <property type="entry name" value="Calcineurin-like_PHP"/>
</dbReference>
<dbReference type="InterPro" id="IPR039331">
    <property type="entry name" value="PAPs-like"/>
</dbReference>
<sequence length="362" mass="39993">MRANDLGMRFIGFFIAMLMLVGSSSVIAHEEGPLTVAVVGDTGVGERAYHPGFLGVQDAMRKSRPDVLLHLGDFVYQPEMFPDHCPQKYLQEIRMTLVRPYPVRIFVAGDNDLPPKKSKPKASGCWNGIEPMASPFDTIPAAKPQPRDLEGVVQLGHAVFIVVNTFPWEDPTPWMKPLVDEAKKNGNWVIVALHNPPITTIWYKPWRVQWLDTLAALGADLVLAGNEHSYERFSPKGEEDPSPKARTEYVQGKGPVVVVSGGGGAKFKPPADVQGDAEHTAPPELMKRSEVRALIHHFVHLEIDEHAIKATTHRVCPGPDAKGNPRWKAKKDFWKGVPLPCDGEPAGSKVFDQFSITKPTID</sequence>
<dbReference type="AlphaFoldDB" id="A0A7T0FZA2"/>
<dbReference type="KEGG" id="nli:G3M70_05405"/>
<dbReference type="Gene3D" id="3.60.21.10">
    <property type="match status" value="1"/>
</dbReference>
<protein>
    <recommendedName>
        <fullName evidence="2">Calcineurin-like phosphoesterase domain-containing protein</fullName>
    </recommendedName>
</protein>
<dbReference type="PANTHER" id="PTHR22953:SF153">
    <property type="entry name" value="PURPLE ACID PHOSPHATASE"/>
    <property type="match status" value="1"/>
</dbReference>
<proteinExistence type="predicted"/>
<dbReference type="Pfam" id="PF00149">
    <property type="entry name" value="Metallophos"/>
    <property type="match status" value="1"/>
</dbReference>
<dbReference type="Proteomes" id="UP000594688">
    <property type="component" value="Chromosome"/>
</dbReference>
<reference evidence="3 4" key="1">
    <citation type="submission" date="2020-02" db="EMBL/GenBank/DDBJ databases">
        <title>Genomic and physiological characterization of two novel Nitrospinaceae genera.</title>
        <authorList>
            <person name="Mueller A.J."/>
            <person name="Jung M.-Y."/>
            <person name="Strachan C.R."/>
            <person name="Herbold C.W."/>
            <person name="Kirkegaard R.H."/>
            <person name="Daims H."/>
        </authorList>
    </citation>
    <scope>NUCLEOTIDE SEQUENCE [LARGE SCALE GENOMIC DNA]</scope>
    <source>
        <strain evidence="3">EB</strain>
    </source>
</reference>
<evidence type="ECO:0000313" key="3">
    <source>
        <dbReference type="EMBL" id="QPJ61355.1"/>
    </source>
</evidence>
<dbReference type="SUPFAM" id="SSF56300">
    <property type="entry name" value="Metallo-dependent phosphatases"/>
    <property type="match status" value="1"/>
</dbReference>
<name>A0A7T0FZA2_9BACT</name>
<accession>A0A7T0FZA2</accession>
<feature type="domain" description="Calcineurin-like phosphoesterase" evidence="2">
    <location>
        <begin position="35"/>
        <end position="230"/>
    </location>
</feature>
<evidence type="ECO:0000259" key="2">
    <source>
        <dbReference type="Pfam" id="PF00149"/>
    </source>
</evidence>
<dbReference type="PANTHER" id="PTHR22953">
    <property type="entry name" value="ACID PHOSPHATASE RELATED"/>
    <property type="match status" value="1"/>
</dbReference>
<dbReference type="GO" id="GO:0003993">
    <property type="term" value="F:acid phosphatase activity"/>
    <property type="evidence" value="ECO:0007669"/>
    <property type="project" value="InterPro"/>
</dbReference>
<keyword evidence="1" id="KW-0732">Signal</keyword>
<evidence type="ECO:0000313" key="4">
    <source>
        <dbReference type="Proteomes" id="UP000594688"/>
    </source>
</evidence>
<organism evidence="3 4">
    <name type="scientific">Candidatus Nitronauta litoralis</name>
    <dbReference type="NCBI Taxonomy" id="2705533"/>
    <lineage>
        <taxon>Bacteria</taxon>
        <taxon>Pseudomonadati</taxon>
        <taxon>Nitrospinota/Tectimicrobiota group</taxon>
        <taxon>Nitrospinota</taxon>
        <taxon>Nitrospinia</taxon>
        <taxon>Nitrospinales</taxon>
        <taxon>Nitrospinaceae</taxon>
        <taxon>Candidatus Nitronauta</taxon>
    </lineage>
</organism>
<dbReference type="InterPro" id="IPR029052">
    <property type="entry name" value="Metallo-depent_PP-like"/>
</dbReference>
<gene>
    <name evidence="3" type="ORF">G3M70_05405</name>
</gene>
<dbReference type="EMBL" id="CP048685">
    <property type="protein sequence ID" value="QPJ61355.1"/>
    <property type="molecule type" value="Genomic_DNA"/>
</dbReference>